<dbReference type="FunFam" id="2.60.40.10:FF:000049">
    <property type="entry name" value="Leukocyte immunoglobulin-like receptor subfamily B member 1"/>
    <property type="match status" value="1"/>
</dbReference>
<dbReference type="Proteomes" id="UP000539032">
    <property type="component" value="Unassembled WGS sequence"/>
</dbReference>
<keyword evidence="5" id="KW-0393">Immunoglobulin domain</keyword>
<dbReference type="InterPro" id="IPR050412">
    <property type="entry name" value="Ig-like_Receptors_ImmuneReg"/>
</dbReference>
<keyword evidence="4" id="KW-0325">Glycoprotein</keyword>
<dbReference type="SMART" id="SM00409">
    <property type="entry name" value="IG"/>
    <property type="match status" value="2"/>
</dbReference>
<dbReference type="InterPro" id="IPR013783">
    <property type="entry name" value="Ig-like_fold"/>
</dbReference>
<accession>A0A7L4I1N7</accession>
<dbReference type="Gene3D" id="2.60.40.10">
    <property type="entry name" value="Immunoglobulins"/>
    <property type="match status" value="2"/>
</dbReference>
<sequence length="185" mass="20286">DAPTISIFLKPPGVIPPGGSTTICCSCQYGNGKFMLYKDGYLSDTPKGPGSRAEFSISNANKNDTGAYSCHYVDGDTVLARSETVDVIVQEFHLPRPVFSVLPGRKVVAGAYVIFRCTITSPSAGCFLYQEGQIKILNLFSKEKDYFNLSHVHKGNEGRYSCQCFTKTTSFKWSAVSETLDLVVR</sequence>
<evidence type="ECO:0000313" key="7">
    <source>
        <dbReference type="EMBL" id="NXX59576.1"/>
    </source>
</evidence>
<dbReference type="SUPFAM" id="SSF48726">
    <property type="entry name" value="Immunoglobulin"/>
    <property type="match status" value="2"/>
</dbReference>
<dbReference type="InterPro" id="IPR007110">
    <property type="entry name" value="Ig-like_dom"/>
</dbReference>
<evidence type="ECO:0000256" key="4">
    <source>
        <dbReference type="ARBA" id="ARBA00023180"/>
    </source>
</evidence>
<evidence type="ECO:0000256" key="1">
    <source>
        <dbReference type="ARBA" id="ARBA00022729"/>
    </source>
</evidence>
<gene>
    <name evidence="7" type="primary">Igsf1</name>
    <name evidence="7" type="ORF">SCOUMB_R03418</name>
</gene>
<dbReference type="AlphaFoldDB" id="A0A7L4I1N7"/>
<dbReference type="FunFam" id="2.60.40.10:FF:000033">
    <property type="entry name" value="Killer cell immunoglobulin-like receptor"/>
    <property type="match status" value="1"/>
</dbReference>
<protein>
    <submittedName>
        <fullName evidence="7">IGSF1 protein</fullName>
    </submittedName>
</protein>
<keyword evidence="2" id="KW-0677">Repeat</keyword>
<feature type="non-terminal residue" evidence="7">
    <location>
        <position position="1"/>
    </location>
</feature>
<dbReference type="InterPro" id="IPR003599">
    <property type="entry name" value="Ig_sub"/>
</dbReference>
<dbReference type="PROSITE" id="PS50835">
    <property type="entry name" value="IG_LIKE"/>
    <property type="match status" value="1"/>
</dbReference>
<organism evidence="7 8">
    <name type="scientific">Scopus umbretta</name>
    <name type="common">Hammerkop</name>
    <dbReference type="NCBI Taxonomy" id="33581"/>
    <lineage>
        <taxon>Eukaryota</taxon>
        <taxon>Metazoa</taxon>
        <taxon>Chordata</taxon>
        <taxon>Craniata</taxon>
        <taxon>Vertebrata</taxon>
        <taxon>Euteleostomi</taxon>
        <taxon>Archelosauria</taxon>
        <taxon>Archosauria</taxon>
        <taxon>Dinosauria</taxon>
        <taxon>Saurischia</taxon>
        <taxon>Theropoda</taxon>
        <taxon>Coelurosauria</taxon>
        <taxon>Aves</taxon>
        <taxon>Neognathae</taxon>
        <taxon>Neoaves</taxon>
        <taxon>Aequornithes</taxon>
        <taxon>Pelecaniformes</taxon>
        <taxon>Scopidae</taxon>
        <taxon>Scopus</taxon>
    </lineage>
</organism>
<evidence type="ECO:0000256" key="5">
    <source>
        <dbReference type="ARBA" id="ARBA00023319"/>
    </source>
</evidence>
<keyword evidence="8" id="KW-1185">Reference proteome</keyword>
<dbReference type="EMBL" id="VZTL01051323">
    <property type="protein sequence ID" value="NXX59576.1"/>
    <property type="molecule type" value="Genomic_DNA"/>
</dbReference>
<dbReference type="OrthoDB" id="9808644at2759"/>
<dbReference type="PANTHER" id="PTHR11738:SF186">
    <property type="entry name" value="OSTEOCLAST-ASSOCIATED IMMUNOGLOBULIN-LIKE RECEPTOR"/>
    <property type="match status" value="1"/>
</dbReference>
<feature type="non-terminal residue" evidence="7">
    <location>
        <position position="185"/>
    </location>
</feature>
<proteinExistence type="predicted"/>
<name>A0A7L4I1N7_SCOUM</name>
<dbReference type="PANTHER" id="PTHR11738">
    <property type="entry name" value="MHC CLASS I NK CELL RECEPTOR"/>
    <property type="match status" value="1"/>
</dbReference>
<evidence type="ECO:0000313" key="8">
    <source>
        <dbReference type="Proteomes" id="UP000539032"/>
    </source>
</evidence>
<reference evidence="7 8" key="1">
    <citation type="submission" date="2020-02" db="EMBL/GenBank/DDBJ databases">
        <title>Bird 10,000 Genomes (B10K) Project - Family phase.</title>
        <authorList>
            <person name="Zhang G."/>
        </authorList>
    </citation>
    <scope>NUCLEOTIDE SEQUENCE [LARGE SCALE GENOMIC DNA]</scope>
    <source>
        <strain evidence="7">B10K-DU-002-70</strain>
        <tissue evidence="7">Muscle</tissue>
    </source>
</reference>
<dbReference type="InterPro" id="IPR036179">
    <property type="entry name" value="Ig-like_dom_sf"/>
</dbReference>
<dbReference type="GO" id="GO:0002764">
    <property type="term" value="P:immune response-regulating signaling pathway"/>
    <property type="evidence" value="ECO:0007669"/>
    <property type="project" value="TreeGrafter"/>
</dbReference>
<comment type="caution">
    <text evidence="7">The sequence shown here is derived from an EMBL/GenBank/DDBJ whole genome shotgun (WGS) entry which is preliminary data.</text>
</comment>
<evidence type="ECO:0000259" key="6">
    <source>
        <dbReference type="PROSITE" id="PS50835"/>
    </source>
</evidence>
<keyword evidence="1" id="KW-0732">Signal</keyword>
<feature type="domain" description="Ig-like" evidence="6">
    <location>
        <begin position="3"/>
        <end position="86"/>
    </location>
</feature>
<evidence type="ECO:0000256" key="3">
    <source>
        <dbReference type="ARBA" id="ARBA00023157"/>
    </source>
</evidence>
<evidence type="ECO:0000256" key="2">
    <source>
        <dbReference type="ARBA" id="ARBA00022737"/>
    </source>
</evidence>
<keyword evidence="3" id="KW-1015">Disulfide bond</keyword>